<reference evidence="1 2" key="1">
    <citation type="submission" date="2019-03" db="EMBL/GenBank/DDBJ databases">
        <title>Metabolic potential of uncultured bacteria and archaea associated with petroleum seepage in deep-sea sediments.</title>
        <authorList>
            <person name="Dong X."/>
            <person name="Hubert C."/>
        </authorList>
    </citation>
    <scope>NUCLEOTIDE SEQUENCE [LARGE SCALE GENOMIC DNA]</scope>
    <source>
        <strain evidence="1">E44_bin3</strain>
    </source>
</reference>
<sequence length="139" mass="15983">MKTETYERLKSLYEEHKSREFGKLCQKFLAIAFQTAGYTHIEERGVQGVDFDAAKEGKEKYAVEVKTTVGKSVNFEQKDVEGLKRRKKDGYQPVLAVLRLNRFSDWILATADTIKSGNLYIDSLRVHRLPELERCIGPL</sequence>
<evidence type="ECO:0000313" key="2">
    <source>
        <dbReference type="Proteomes" id="UP000316517"/>
    </source>
</evidence>
<organism evidence="1 2">
    <name type="scientific">Aerophobetes bacterium</name>
    <dbReference type="NCBI Taxonomy" id="2030807"/>
    <lineage>
        <taxon>Bacteria</taxon>
        <taxon>Candidatus Aerophobota</taxon>
    </lineage>
</organism>
<comment type="caution">
    <text evidence="1">The sequence shown here is derived from an EMBL/GenBank/DDBJ whole genome shotgun (WGS) entry which is preliminary data.</text>
</comment>
<evidence type="ECO:0000313" key="1">
    <source>
        <dbReference type="EMBL" id="TET28396.1"/>
    </source>
</evidence>
<proteinExistence type="predicted"/>
<feature type="non-terminal residue" evidence="1">
    <location>
        <position position="139"/>
    </location>
</feature>
<accession>A0A523TDI6</accession>
<dbReference type="InterPro" id="IPR011856">
    <property type="entry name" value="tRNA_endonuc-like_dom_sf"/>
</dbReference>
<dbReference type="AlphaFoldDB" id="A0A523TDI6"/>
<dbReference type="Proteomes" id="UP000316517">
    <property type="component" value="Unassembled WGS sequence"/>
</dbReference>
<dbReference type="Gene3D" id="3.40.1350.10">
    <property type="match status" value="1"/>
</dbReference>
<gene>
    <name evidence="1" type="ORF">E3J68_03105</name>
</gene>
<dbReference type="EMBL" id="SOJT01000137">
    <property type="protein sequence ID" value="TET28396.1"/>
    <property type="molecule type" value="Genomic_DNA"/>
</dbReference>
<name>A0A523TDI6_UNCAE</name>
<evidence type="ECO:0008006" key="3">
    <source>
        <dbReference type="Google" id="ProtNLM"/>
    </source>
</evidence>
<protein>
    <recommendedName>
        <fullName evidence="3">DUF3883 domain-containing protein</fullName>
    </recommendedName>
</protein>
<dbReference type="GO" id="GO:0003676">
    <property type="term" value="F:nucleic acid binding"/>
    <property type="evidence" value="ECO:0007669"/>
    <property type="project" value="InterPro"/>
</dbReference>